<reference evidence="2 3" key="1">
    <citation type="submission" date="2019-11" db="EMBL/GenBank/DDBJ databases">
        <title>Multidrug-resistant Acinetobacter baumannii moving toward extensively drug-resistant over fifteen years in South of Brazil.</title>
        <authorList>
            <person name="Fedrigo N.H."/>
            <person name="Cerdeira L."/>
            <person name="Fuga B."/>
            <person name="Marini P.V.B."/>
            <person name="Shinohara D.R."/>
            <person name="Carrara-Marroni F.E."/>
            <person name="Lincopan N."/>
            <person name="Tognim M.C.B."/>
        </authorList>
    </citation>
    <scope>NUCLEOTIDE SEQUENCE [LARGE SCALE GENOMIC DNA]</scope>
    <source>
        <strain evidence="2 3">Ac576</strain>
    </source>
</reference>
<accession>A0A5P3MK43</accession>
<protein>
    <submittedName>
        <fullName evidence="2">Ead/Ea22-like family protein</fullName>
    </submittedName>
</protein>
<dbReference type="Proteomes" id="UP000439424">
    <property type="component" value="Unassembled WGS sequence"/>
</dbReference>
<evidence type="ECO:0000256" key="1">
    <source>
        <dbReference type="SAM" id="MobiDB-lite"/>
    </source>
</evidence>
<dbReference type="Pfam" id="PF13935">
    <property type="entry name" value="Ead_Ea22"/>
    <property type="match status" value="1"/>
</dbReference>
<comment type="caution">
    <text evidence="2">The sequence shown here is derived from an EMBL/GenBank/DDBJ whole genome shotgun (WGS) entry which is preliminary data.</text>
</comment>
<proteinExistence type="predicted"/>
<dbReference type="EMBL" id="WPIP01000100">
    <property type="protein sequence ID" value="MVM92484.1"/>
    <property type="molecule type" value="Genomic_DNA"/>
</dbReference>
<feature type="region of interest" description="Disordered" evidence="1">
    <location>
        <begin position="191"/>
        <end position="219"/>
    </location>
</feature>
<feature type="compositionally biased region" description="Polar residues" evidence="1">
    <location>
        <begin position="196"/>
        <end position="207"/>
    </location>
</feature>
<dbReference type="AlphaFoldDB" id="A0A5P3MK43"/>
<dbReference type="RefSeq" id="WP_057073423.1">
    <property type="nucleotide sequence ID" value="NZ_CP022283.1"/>
</dbReference>
<evidence type="ECO:0000313" key="3">
    <source>
        <dbReference type="Proteomes" id="UP000439424"/>
    </source>
</evidence>
<organism evidence="2 3">
    <name type="scientific">Acinetobacter baumannii</name>
    <dbReference type="NCBI Taxonomy" id="470"/>
    <lineage>
        <taxon>Bacteria</taxon>
        <taxon>Pseudomonadati</taxon>
        <taxon>Pseudomonadota</taxon>
        <taxon>Gammaproteobacteria</taxon>
        <taxon>Moraxellales</taxon>
        <taxon>Moraxellaceae</taxon>
        <taxon>Acinetobacter</taxon>
        <taxon>Acinetobacter calcoaceticus/baumannii complex</taxon>
    </lineage>
</organism>
<gene>
    <name evidence="2" type="ORF">GNY86_13215</name>
</gene>
<evidence type="ECO:0000313" key="2">
    <source>
        <dbReference type="EMBL" id="MVM92484.1"/>
    </source>
</evidence>
<sequence length="346" mass="39394">MKPTLFTPEAWAEFTQQLKNSWENDNAGTDSPIFVVQSKNIVWGLDPASDSVEITNIVDVDQESKYKSVEEFFDSLKAAEKHDLNGLAIDEEDELFLDVKVSTQINILSEWNERNVYICHGKYFWEDINCHLTRSAAEAFINRKSHDYGELRVFVKSLYWCDEFKNLLNAIINGEVGLTSKDDDNILNVLGPSDSKVGSETESTSVGKTPKKSKKAETKVENWTRYHNGKPVEPSPLSELIEKLKKTKTADDANSLIEEIKDWATEDQSLFKTELNKHLVIIAGHSKENISIGEKIRQAKDLTTLDALEIDISEADERIQERLMELVVKRRKELEVEGNFLLESPQ</sequence>
<name>A0A5P3MK43_ACIBA</name>
<dbReference type="InterPro" id="IPR025153">
    <property type="entry name" value="Ead_Ea22"/>
</dbReference>